<feature type="compositionally biased region" description="Basic and acidic residues" evidence="1">
    <location>
        <begin position="513"/>
        <end position="523"/>
    </location>
</feature>
<proteinExistence type="predicted"/>
<dbReference type="EMBL" id="JABWMH010000005">
    <property type="protein sequence ID" value="NVD29121.1"/>
    <property type="molecule type" value="Genomic_DNA"/>
</dbReference>
<evidence type="ECO:0000313" key="2">
    <source>
        <dbReference type="EMBL" id="NVD29121.1"/>
    </source>
</evidence>
<protein>
    <recommendedName>
        <fullName evidence="4">ATP-binding protein</fullName>
    </recommendedName>
</protein>
<name>A0ABX2N5X4_9SPHN</name>
<dbReference type="RefSeq" id="WP_176280586.1">
    <property type="nucleotide sequence ID" value="NZ_JABWMH010000005.1"/>
</dbReference>
<organism evidence="2 3">
    <name type="scientific">Parasphingorhabdus flavimaris</name>
    <dbReference type="NCBI Taxonomy" id="266812"/>
    <lineage>
        <taxon>Bacteria</taxon>
        <taxon>Pseudomonadati</taxon>
        <taxon>Pseudomonadota</taxon>
        <taxon>Alphaproteobacteria</taxon>
        <taxon>Sphingomonadales</taxon>
        <taxon>Sphingomonadaceae</taxon>
        <taxon>Parasphingorhabdus</taxon>
    </lineage>
</organism>
<gene>
    <name evidence="2" type="ORF">HUO14_14575</name>
</gene>
<feature type="region of interest" description="Disordered" evidence="1">
    <location>
        <begin position="1"/>
        <end position="52"/>
    </location>
</feature>
<evidence type="ECO:0000256" key="1">
    <source>
        <dbReference type="SAM" id="MobiDB-lite"/>
    </source>
</evidence>
<accession>A0ABX2N5X4</accession>
<feature type="compositionally biased region" description="Gly residues" evidence="1">
    <location>
        <begin position="524"/>
        <end position="540"/>
    </location>
</feature>
<comment type="caution">
    <text evidence="2">The sequence shown here is derived from an EMBL/GenBank/DDBJ whole genome shotgun (WGS) entry which is preliminary data.</text>
</comment>
<reference evidence="2 3" key="1">
    <citation type="submission" date="2020-06" db="EMBL/GenBank/DDBJ databases">
        <authorList>
            <person name="Kim S.-J."/>
            <person name="Park S.-J."/>
        </authorList>
    </citation>
    <scope>NUCLEOTIDE SEQUENCE [LARGE SCALE GENOMIC DNA]</scope>
    <source>
        <strain evidence="2 3">SW-151</strain>
    </source>
</reference>
<evidence type="ECO:0000313" key="3">
    <source>
        <dbReference type="Proteomes" id="UP000652427"/>
    </source>
</evidence>
<dbReference type="Proteomes" id="UP000652427">
    <property type="component" value="Unassembled WGS sequence"/>
</dbReference>
<feature type="region of interest" description="Disordered" evidence="1">
    <location>
        <begin position="468"/>
        <end position="545"/>
    </location>
</feature>
<keyword evidence="3" id="KW-1185">Reference proteome</keyword>
<evidence type="ECO:0008006" key="4">
    <source>
        <dbReference type="Google" id="ProtNLM"/>
    </source>
</evidence>
<sequence>MAYSVQFLPNPARKPEGLGDGGIEQFRGKPHVSCARETGQNSNDAGSKDGDKPVVMKFNLHHIDRDDLPFADELHKACKHCLADSEDKAKRMDNDPEEDRTVQFFRRAVKETGEEAISVLEIADFNTTGLTGPMDDSESVFNSLVKADGVNNKRSDDSGGAFGIGKKAAFATSNVQTVLYSTLTEDPQGSELFGIQARLQLLSHEREAEPFRAEGYWGNPNFAPITDPAGLPDWMVRKERGTSLFVVCFPAQKNWARKMEISILTNFTTAIFRGKMEFEIDDGGITINKATLSQRLGSSDMDEIAKDVGLTEQLGYARHILKCLSSGETQKFTFEVEGYGEADLRILVEPELPRHILMVRNGMYITNHLRGFDQPLVHFAQTREFVAILEPAGSEGGRKFGALLKRLENPEHNAFEPSRIISDEEQGRVETSIQQLVRAAREKIKEAAKVETSDSDDIDELAHLFAAEAGDEDTTSSGESDPERFTYGQAKTKTRKMPNIQIDPEGGDLGGSGDKDKTTEKEGGGGQGKGSGTGTGGEGTGSPRKPIQLAATRICDITTGGTYVHELHFTPEGTGPAEITVAASGLTTASELQVAKVGLGQIEKGKIRLELEAGKRVSICFNLAESFHGPMELSAMTISETVKSAS</sequence>